<evidence type="ECO:0000256" key="1">
    <source>
        <dbReference type="ARBA" id="ARBA00004496"/>
    </source>
</evidence>
<feature type="domain" description="PCI" evidence="8">
    <location>
        <begin position="1225"/>
        <end position="1422"/>
    </location>
</feature>
<reference evidence="9" key="1">
    <citation type="submission" date="2015-04" db="UniProtKB">
        <authorList>
            <consortium name="EnsemblPlants"/>
        </authorList>
    </citation>
    <scope>IDENTIFICATION</scope>
    <source>
        <strain evidence="9">SL10</strain>
    </source>
</reference>
<dbReference type="Pfam" id="PF22591">
    <property type="entry name" value="eIF3a_PCI_TPR-like"/>
    <property type="match status" value="2"/>
</dbReference>
<keyword evidence="6 7" id="KW-0175">Coiled coil</keyword>
<comment type="similarity">
    <text evidence="7">Belongs to the eIF-3 subunit A family.</text>
</comment>
<organism evidence="9">
    <name type="scientific">Oryza nivara</name>
    <name type="common">Indian wild rice</name>
    <name type="synonym">Oryza sativa f. spontanea</name>
    <dbReference type="NCBI Taxonomy" id="4536"/>
    <lineage>
        <taxon>Eukaryota</taxon>
        <taxon>Viridiplantae</taxon>
        <taxon>Streptophyta</taxon>
        <taxon>Embryophyta</taxon>
        <taxon>Tracheophyta</taxon>
        <taxon>Spermatophyta</taxon>
        <taxon>Magnoliopsida</taxon>
        <taxon>Liliopsida</taxon>
        <taxon>Poales</taxon>
        <taxon>Poaceae</taxon>
        <taxon>BOP clade</taxon>
        <taxon>Oryzoideae</taxon>
        <taxon>Oryzeae</taxon>
        <taxon>Oryzinae</taxon>
        <taxon>Oryza</taxon>
    </lineage>
</organism>
<protein>
    <recommendedName>
        <fullName evidence="7">Eukaryotic translation initiation factor 3 subunit A</fullName>
        <shortName evidence="7">eIF3a</shortName>
    </recommendedName>
    <alternativeName>
        <fullName evidence="7">Eukaryotic translation initiation factor 3 subunit 10</fullName>
    </alternativeName>
</protein>
<evidence type="ECO:0000256" key="7">
    <source>
        <dbReference type="HAMAP-Rule" id="MF_03000"/>
    </source>
</evidence>
<dbReference type="GO" id="GO:0071540">
    <property type="term" value="C:eukaryotic translation initiation factor 3 complex, eIF3e"/>
    <property type="evidence" value="ECO:0007669"/>
    <property type="project" value="TreeGrafter"/>
</dbReference>
<feature type="coiled-coil region" evidence="7">
    <location>
        <begin position="93"/>
        <end position="120"/>
    </location>
</feature>
<evidence type="ECO:0000256" key="2">
    <source>
        <dbReference type="ARBA" id="ARBA00022490"/>
    </source>
</evidence>
<dbReference type="GO" id="GO:0043614">
    <property type="term" value="C:multi-eIF complex"/>
    <property type="evidence" value="ECO:0007669"/>
    <property type="project" value="TreeGrafter"/>
</dbReference>
<dbReference type="STRING" id="4536.A0A0E0FFI1"/>
<feature type="coiled-coil region" evidence="7">
    <location>
        <begin position="667"/>
        <end position="694"/>
    </location>
</feature>
<comment type="subunit">
    <text evidence="7">Component of the eukaryotic translation initiation factor 3 (eIF-3) complex.</text>
</comment>
<evidence type="ECO:0000259" key="8">
    <source>
        <dbReference type="PROSITE" id="PS50250"/>
    </source>
</evidence>
<dbReference type="eggNOG" id="KOG2072">
    <property type="taxonomic scope" value="Eukaryota"/>
</dbReference>
<dbReference type="SMART" id="SM00088">
    <property type="entry name" value="PINT"/>
    <property type="match status" value="2"/>
</dbReference>
<evidence type="ECO:0000256" key="3">
    <source>
        <dbReference type="ARBA" id="ARBA00022540"/>
    </source>
</evidence>
<comment type="function">
    <text evidence="7">RNA-binding component of the eukaryotic translation initiation factor 3 (eIF-3) complex, which is involved in protein synthesis of a specialized repertoire of mRNAs and, together with other initiation factors, stimulates binding of mRNA and methionyl-tRNAi to the 40S ribosome. The eIF-3 complex specifically targets and initiates translation of a subset of mRNAs involved in cell proliferation.</text>
</comment>
<reference evidence="9" key="2">
    <citation type="submission" date="2018-04" db="EMBL/GenBank/DDBJ databases">
        <title>OnivRS2 (Oryza nivara Reference Sequence Version 2).</title>
        <authorList>
            <person name="Zhang J."/>
            <person name="Kudrna D."/>
            <person name="Lee S."/>
            <person name="Talag J."/>
            <person name="Rajasekar S."/>
            <person name="Welchert J."/>
            <person name="Hsing Y.-I."/>
            <person name="Wing R.A."/>
        </authorList>
    </citation>
    <scope>NUCLEOTIDE SEQUENCE [LARGE SCALE GENOMIC DNA]</scope>
</reference>
<comment type="subcellular location">
    <subcellularLocation>
        <location evidence="1 7">Cytoplasm</location>
    </subcellularLocation>
</comment>
<dbReference type="PANTHER" id="PTHR14005">
    <property type="entry name" value="EUKARYOTIC TRANSLATION INITIATION FACTOR 3, THETA SUBUNIT"/>
    <property type="match status" value="1"/>
</dbReference>
<dbReference type="GO" id="GO:0016282">
    <property type="term" value="C:eukaryotic 43S preinitiation complex"/>
    <property type="evidence" value="ECO:0007669"/>
    <property type="project" value="UniProtKB-UniRule"/>
</dbReference>
<feature type="coiled-coil region" evidence="7">
    <location>
        <begin position="1470"/>
        <end position="1551"/>
    </location>
</feature>
<keyword evidence="4 7" id="KW-0694">RNA-binding</keyword>
<keyword evidence="3 7" id="KW-0396">Initiation factor</keyword>
<dbReference type="GO" id="GO:0003729">
    <property type="term" value="F:mRNA binding"/>
    <property type="evidence" value="ECO:0007669"/>
    <property type="project" value="TreeGrafter"/>
</dbReference>
<feature type="coiled-coil region" evidence="7">
    <location>
        <begin position="1576"/>
        <end position="1603"/>
    </location>
</feature>
<dbReference type="GO" id="GO:0003743">
    <property type="term" value="F:translation initiation factor activity"/>
    <property type="evidence" value="ECO:0007669"/>
    <property type="project" value="UniProtKB-UniRule"/>
</dbReference>
<dbReference type="InterPro" id="IPR027512">
    <property type="entry name" value="EIF3A"/>
</dbReference>
<dbReference type="InterPro" id="IPR000717">
    <property type="entry name" value="PCI_dom"/>
</dbReference>
<feature type="coiled-coil region" evidence="7">
    <location>
        <begin position="1706"/>
        <end position="1764"/>
    </location>
</feature>
<dbReference type="Gene3D" id="1.25.40.860">
    <property type="match status" value="4"/>
</dbReference>
<dbReference type="GO" id="GO:0001732">
    <property type="term" value="P:formation of cytoplasmic translation initiation complex"/>
    <property type="evidence" value="ECO:0007669"/>
    <property type="project" value="UniProtKB-UniRule"/>
</dbReference>
<dbReference type="Gramene" id="ONIVA01G01540.1">
    <property type="protein sequence ID" value="ONIVA01G01540.1"/>
    <property type="gene ID" value="ONIVA01G01540"/>
</dbReference>
<evidence type="ECO:0000256" key="5">
    <source>
        <dbReference type="ARBA" id="ARBA00022917"/>
    </source>
</evidence>
<feature type="coiled-coil region" evidence="7">
    <location>
        <begin position="561"/>
        <end position="642"/>
    </location>
</feature>
<dbReference type="Gene3D" id="4.10.860.10">
    <property type="entry name" value="UVR domain"/>
    <property type="match status" value="2"/>
</dbReference>
<keyword evidence="5 7" id="KW-0648">Protein biosynthesis</keyword>
<dbReference type="FunFam" id="1.25.40.860:FF:000004">
    <property type="entry name" value="Eukaryotic translation initiation factor 3 subunit A"/>
    <property type="match status" value="2"/>
</dbReference>
<dbReference type="Pfam" id="PF01399">
    <property type="entry name" value="PCI"/>
    <property type="match status" value="2"/>
</dbReference>
<dbReference type="GO" id="GO:0071541">
    <property type="term" value="C:eukaryotic translation initiation factor 3 complex, eIF3m"/>
    <property type="evidence" value="ECO:0007669"/>
    <property type="project" value="TreeGrafter"/>
</dbReference>
<keyword evidence="2 7" id="KW-0963">Cytoplasm</keyword>
<dbReference type="FunFam" id="4.10.860.10:FF:000001">
    <property type="entry name" value="Eukaryotic translation initiation factor 3 subunit A"/>
    <property type="match status" value="2"/>
</dbReference>
<dbReference type="GO" id="GO:0002188">
    <property type="term" value="P:translation reinitiation"/>
    <property type="evidence" value="ECO:0007669"/>
    <property type="project" value="TreeGrafter"/>
</dbReference>
<keyword evidence="10" id="KW-1185">Reference proteome</keyword>
<accession>A0A0E0FFI1</accession>
<dbReference type="GO" id="GO:0033290">
    <property type="term" value="C:eukaryotic 48S preinitiation complex"/>
    <property type="evidence" value="ECO:0007669"/>
    <property type="project" value="UniProtKB-UniRule"/>
</dbReference>
<proteinExistence type="inferred from homology"/>
<sequence>MATFAKPENALKRAEELIHVGQKQAALQALHDLITSKRYRSWQKPLERIMMKYVELCVDLRKGRFAKDGLIQYRIVCQQVNVSSLEEVIKHFMQLSNEKAEQARNQAQALEDALDVEDLEADKRPEDLMLSYVSGEKGKDRSDREHVTPWFKFLWETYRTVLEILRNNSKLEALYAMTAHKAFQFCKQYKRTTEFRRLCEIIRNHLANLNKYRDQRDRPDLTAPESLQLYLDTRVEQLKIATELSLWQEAFRSVEDIHGLMSMVKKTPKPSVLVVYYAKLTEIFWISDCHLYHAYAWLKLFYLQKSYNKNLSQKDLQLIASSVLLAALAVSPYDHKYGASHLELENEKDRNLRIANLVNFSLDSKRENREVPSRASLFSELAAKGVIACASQDVKDLYNLLEHDFLPLDLVSKAQPLLSKISKIGGKLSSAPSVPEVFLSQYLPALEKLTTLRVLQQASQIFQSVKIDMLSRMIPFFDFSVVEKISVDAVKHNFVAMKVNHLSGAVHFGKMDIESDCLSNHLSVLADSLNKARSLIHPPVKKPSKLGENLTSLAAVVENEHKRLLARKSIIEKRKEDLERQILEKEKEEEKKRLSVLKKSAEDERIRLLNDVKLREQERIRRQLVEKEKIEAEELLQKQIKEIAKRGGKKPVLQGEVTKEAVMELAMNEQFKERQEMEKKLQKTGKQMDYLERAKRQEEAPLIEQAFQKRLEVEKILHEQEQLREIELSKQHHAGDLQEKNRLSRMLEHKNIFQERIVQRREAEFSRLKKERDERTSQLISSRKRERDTVRKLMYYLNLEEQRLQRLREEEEARKQEERRKREETERKAKLDAIAAKQLQRERELEEKKEKQRMEALMGRGAGAAEPARTPDAAPVAQPAQPVAAPAAAAAAAAPAAGVDRFRRHPTAAMATFAKPENALKRAEELIHVGQKQAALQALHDLITSKRYRSWQKPLERIMMKYVELCVDLRKGRFAKDGLIQYRIVCQQVNVSSLEEVIKHFMQLSNEKAEQARNQAQALEDALDVEDLEADKRPEDLMLSYVSGEKGKDRSDREHVTPWFKFLWETYRTVLEILRNNSKLEALYAMTAHKAFQFCKQYKRTTEFRRLCEIIRNHLANLNKYRDQRDRPDLTAPESLQLYLDTRVEQLKIATELSLWQEAFRSVEDIHGLMSMVKKTPKPSVLVVYYAKLTEIFWISDCHLYHAYAWLKLFYLQKSYNKNLSQKDLQLIASSVLLAALAVSPYDHKYGASHLELENEKDRNLRIANLVNFSLDSKRENREVPSRASLFSELAAKGVIACASQDVKDLYNLLEHDFLPLDLVSKAQPLLSKISKIGGKLSSAPSVPEVFLSQYLPALEKLTTLRVLQQASQIFQSVKIDMLSRMIPFFDFSVVEKISVDAVKHNFVAMKVNHLSGAVHFGKMDIESDCLSNHLSVLADSLNKARSLIHPPVKKPSKLGENLTSLAAVVENEHKRLLARKSIIEKRKEDLERQILEKEKEEEKKRLSVLKKSAEDERIRLLNDVKLREQERIRRQLVEKEKIEAEELLQKQIKEIAKRGGKKPVLQGEVTKEAVMELAMNEQFKERQEMEKKLQKTGKQMDYLERAKRQEEAPLIEQAFQKRLEVEKILHEQEQLREIELSKQHHAGDLQEKNRLSRMLEHKNIFQERIVQRREAEFSRLKKERDERTSQLISSRKRERDTVRKLMYYLNLEEQRLQRLREEEEARKQEERRKREETERKAKLDAIAAKQLQRERELEEKKEKQRMEALMGRGAGAAEPARTPDAAPVAQPAQPVAAPAAAAAAAAPAAVVLAARDLLWHLSKTVGVHGMIAHVLICVRSAKRHPLLAMLLPQPAKMVLQAHGDLQDTQVHHLPQPGAAGATETVCFQMWTARVRFFAVQGHC</sequence>
<feature type="domain" description="PCI" evidence="8">
    <location>
        <begin position="316"/>
        <end position="513"/>
    </location>
</feature>
<evidence type="ECO:0000256" key="4">
    <source>
        <dbReference type="ARBA" id="ARBA00022884"/>
    </source>
</evidence>
<dbReference type="HOGENOM" id="CLU_002096_2_1_1"/>
<dbReference type="PANTHER" id="PTHR14005:SF0">
    <property type="entry name" value="EUKARYOTIC TRANSLATION INITIATION FACTOR 3 SUBUNIT A"/>
    <property type="match status" value="1"/>
</dbReference>
<dbReference type="EnsemblPlants" id="ONIVA01G01540.1">
    <property type="protein sequence ID" value="ONIVA01G01540.1"/>
    <property type="gene ID" value="ONIVA01G01540"/>
</dbReference>
<dbReference type="HAMAP" id="MF_03000">
    <property type="entry name" value="eIF3a"/>
    <property type="match status" value="2"/>
</dbReference>
<evidence type="ECO:0000256" key="6">
    <source>
        <dbReference type="ARBA" id="ARBA00023054"/>
    </source>
</evidence>
<dbReference type="Proteomes" id="UP000006591">
    <property type="component" value="Chromosome 1"/>
</dbReference>
<evidence type="ECO:0000313" key="9">
    <source>
        <dbReference type="EnsemblPlants" id="ONIVA01G01540.1"/>
    </source>
</evidence>
<evidence type="ECO:0000313" key="10">
    <source>
        <dbReference type="Proteomes" id="UP000006591"/>
    </source>
</evidence>
<name>A0A0E0FFI1_ORYNI</name>
<dbReference type="PROSITE" id="PS50250">
    <property type="entry name" value="PCI"/>
    <property type="match status" value="2"/>
</dbReference>
<feature type="coiled-coil region" evidence="7">
    <location>
        <begin position="1002"/>
        <end position="1029"/>
    </location>
</feature>
<dbReference type="InterPro" id="IPR054711">
    <property type="entry name" value="eIF3a_PCI_TPR-like"/>
</dbReference>
<dbReference type="FunFam" id="1.25.40.860:FF:000006">
    <property type="entry name" value="Eukaryotic translation initiation factor 3 subunit A"/>
    <property type="match status" value="2"/>
</dbReference>
<feature type="coiled-coil region" evidence="7">
    <location>
        <begin position="797"/>
        <end position="855"/>
    </location>
</feature>